<evidence type="ECO:0000313" key="3">
    <source>
        <dbReference type="RefSeq" id="XP_008472400.1"/>
    </source>
</evidence>
<reference evidence="3" key="1">
    <citation type="submission" date="2025-08" db="UniProtKB">
        <authorList>
            <consortium name="RefSeq"/>
        </authorList>
    </citation>
    <scope>IDENTIFICATION</scope>
</reference>
<keyword evidence="2" id="KW-1185">Reference proteome</keyword>
<evidence type="ECO:0000313" key="2">
    <source>
        <dbReference type="Proteomes" id="UP000079169"/>
    </source>
</evidence>
<dbReference type="PaxDb" id="121845-A0A1S3D331"/>
<feature type="compositionally biased region" description="Low complexity" evidence="1">
    <location>
        <begin position="11"/>
        <end position="33"/>
    </location>
</feature>
<accession>A0A1S3D331</accession>
<feature type="compositionally biased region" description="Polar residues" evidence="1">
    <location>
        <begin position="438"/>
        <end position="450"/>
    </location>
</feature>
<dbReference type="AlphaFoldDB" id="A0A1S3D331"/>
<feature type="region of interest" description="Disordered" evidence="1">
    <location>
        <begin position="368"/>
        <end position="396"/>
    </location>
</feature>
<gene>
    <name evidence="3" type="primary">LOC103509555</name>
</gene>
<dbReference type="RefSeq" id="XP_008472400.1">
    <property type="nucleotide sequence ID" value="XM_008474178.2"/>
</dbReference>
<feature type="compositionally biased region" description="Basic and acidic residues" evidence="1">
    <location>
        <begin position="422"/>
        <end position="437"/>
    </location>
</feature>
<feature type="compositionally biased region" description="Polar residues" evidence="1">
    <location>
        <begin position="384"/>
        <end position="396"/>
    </location>
</feature>
<organism evidence="2 3">
    <name type="scientific">Diaphorina citri</name>
    <name type="common">Asian citrus psyllid</name>
    <dbReference type="NCBI Taxonomy" id="121845"/>
    <lineage>
        <taxon>Eukaryota</taxon>
        <taxon>Metazoa</taxon>
        <taxon>Ecdysozoa</taxon>
        <taxon>Arthropoda</taxon>
        <taxon>Hexapoda</taxon>
        <taxon>Insecta</taxon>
        <taxon>Pterygota</taxon>
        <taxon>Neoptera</taxon>
        <taxon>Paraneoptera</taxon>
        <taxon>Hemiptera</taxon>
        <taxon>Sternorrhyncha</taxon>
        <taxon>Psylloidea</taxon>
        <taxon>Psyllidae</taxon>
        <taxon>Diaphorininae</taxon>
        <taxon>Diaphorina</taxon>
    </lineage>
</organism>
<dbReference type="KEGG" id="dci:103509555"/>
<feature type="region of interest" description="Disordered" evidence="1">
    <location>
        <begin position="418"/>
        <end position="481"/>
    </location>
</feature>
<dbReference type="GeneID" id="103509555"/>
<sequence length="481" mass="54507">MSRSDEIQLASTSNNEFNSTTNNSNIHNSSTDTVTSPTIKRDVKSVHPAKTNRDYNGNLYQSILRMRNDPSLSMHDTITENNENSDEGFYDLCNVHAFVELFGDGFKRLTDIISNQCSKIANEIKGSNNEKADNQSNDNETQLSSNIKITPSGSLLNRNFAEALRALDKVENFYYSSHNGEDFSMDLSERVAELEETVMRHSVLLNDSYKSYWFLVKRVRTIQNNLKRLEKILLQVKDTQGVIKSNQEEIRANIGQIKINQEEIKRRHEEIKQNQDLVKVTQERILKTQNALMDNSCCCVFKKSNKSEINSENVENGVNEDNSKSSRPNLSFYNFNCSIPNTIQMFEMTPKAMVCHLISSKESFKSTVDFSNQDGENSNKESLNKTALEQDDSNNGTKLEQVKNANIDFKFVDSNIQEIDEPTNKMDSSKTESENHECNSPSVQEQGTLNEETKTSDHTANDGDCSSNQEQIDANKIENAA</sequence>
<dbReference type="Proteomes" id="UP000079169">
    <property type="component" value="Unplaced"/>
</dbReference>
<name>A0A1S3D331_DIACI</name>
<evidence type="ECO:0000256" key="1">
    <source>
        <dbReference type="SAM" id="MobiDB-lite"/>
    </source>
</evidence>
<feature type="compositionally biased region" description="Basic and acidic residues" evidence="1">
    <location>
        <begin position="451"/>
        <end position="461"/>
    </location>
</feature>
<feature type="region of interest" description="Disordered" evidence="1">
    <location>
        <begin position="1"/>
        <end position="38"/>
    </location>
</feature>
<proteinExistence type="predicted"/>
<protein>
    <submittedName>
        <fullName evidence="3">Uncharacterized protein LOC103509555</fullName>
    </submittedName>
</protein>